<accession>G8EY40</accession>
<keyword evidence="3" id="KW-0347">Helicase</keyword>
<dbReference type="PANTHER" id="PTHR47396">
    <property type="entry name" value="TYPE I RESTRICTION ENZYME ECOKI R PROTEIN"/>
    <property type="match status" value="1"/>
</dbReference>
<dbReference type="PROSITE" id="PS51192">
    <property type="entry name" value="HELICASE_ATP_BIND_1"/>
    <property type="match status" value="1"/>
</dbReference>
<dbReference type="Proteomes" id="UP000297591">
    <property type="component" value="Segment"/>
</dbReference>
<reference evidence="3 4" key="1">
    <citation type="submission" date="2010-12" db="EMBL/GenBank/DDBJ databases">
        <title>The Genome Sequence of Synechococcus phage S-CAM8 0608SB47.</title>
        <authorList>
            <consortium name="The Broad Institute Genome Sequencing Platform"/>
            <person name="Henn M.R."/>
            <person name="Martiny J."/>
            <person name="Weihe C."/>
            <person name="Levin J."/>
            <person name="Malboeuf C."/>
            <person name="Casali M."/>
            <person name="Russ C."/>
            <person name="Lennon N."/>
            <person name="Chapman S.B."/>
            <person name="Erlich R."/>
            <person name="Young S.K."/>
            <person name="Yandava C."/>
            <person name="Zeng Q."/>
            <person name="Alvarado L."/>
            <person name="Anderson S."/>
            <person name="Berlin A."/>
            <person name="Chen Z."/>
            <person name="Freedman E."/>
            <person name="Gellesch M."/>
            <person name="Goldberg J."/>
            <person name="Green L."/>
            <person name="Griggs A."/>
            <person name="Gujja S."/>
            <person name="Heilman E.R."/>
            <person name="Heiman D."/>
            <person name="Hollinger A."/>
            <person name="Howarth C."/>
            <person name="Larson L."/>
            <person name="Mehta T."/>
            <person name="Pearson M."/>
            <person name="Roberts A."/>
            <person name="Ryan E."/>
            <person name="Saif S."/>
            <person name="Shea T."/>
            <person name="Shenoy N."/>
            <person name="Sisk P."/>
            <person name="Stolte C."/>
            <person name="Sykes S."/>
            <person name="White J."/>
            <person name="Haas B."/>
            <person name="Nusbaum C."/>
            <person name="Birren B."/>
        </authorList>
    </citation>
    <scope>NUCLEOTIDE SEQUENCE [LARGE SCALE GENOMIC DNA]</scope>
    <source>
        <strain evidence="3 4">0608SB47</strain>
    </source>
</reference>
<dbReference type="SUPFAM" id="SSF52540">
    <property type="entry name" value="P-loop containing nucleoside triphosphate hydrolases"/>
    <property type="match status" value="1"/>
</dbReference>
<evidence type="ECO:0000259" key="1">
    <source>
        <dbReference type="PROSITE" id="PS51192"/>
    </source>
</evidence>
<name>G8EY40_9CAUD</name>
<sequence>MTLRPRQVQAINDIRVAYRSGYRAPILCAATGFGKTHTSAAIIQSALDKGKTVWFLAHLREILDDTANRLRSVRIPFGEIAAGKPMEYHRRVQVVSVQTAARRDGFPPPDLVIVDECHLAVATTYLKVMGKIGNPPLLGLTGTPCRLDGKGLGEIFDEIVPTCSTNALIQEGLLAPIKYFAPHRPDLTGLRMQAGDYRQSDIDGEMDRSTITGDVIKHYQKHCNGKRAVAFCTSISHAEHVAAEFQAQGYKAVAISGKSKRSERVAALTGLRDGSLQVVCNAQLWVAGVDVPQIECIILLRPTKSLTFYLQSIGRGLRTSPDSGKQHLTVLDHAGSIFEHGPPEMERQWSLEGRKRRGEQAPPVRQCPACFCAHVPAPVCPECGYRYPAPNRGGPAEVDGELGEIDSRQAAALERLQKQKAHIAKRAEQGRAKTLEQLIELGKSRGYKYPVPWAKKIMASRHF</sequence>
<feature type="domain" description="Helicase C-terminal" evidence="2">
    <location>
        <begin position="214"/>
        <end position="369"/>
    </location>
</feature>
<dbReference type="InterPro" id="IPR001650">
    <property type="entry name" value="Helicase_C-like"/>
</dbReference>
<dbReference type="SMART" id="SM00490">
    <property type="entry name" value="HELICc"/>
    <property type="match status" value="1"/>
</dbReference>
<dbReference type="PANTHER" id="PTHR47396:SF1">
    <property type="entry name" value="ATP-DEPENDENT HELICASE IRC3-RELATED"/>
    <property type="match status" value="1"/>
</dbReference>
<evidence type="ECO:0000259" key="2">
    <source>
        <dbReference type="PROSITE" id="PS51194"/>
    </source>
</evidence>
<evidence type="ECO:0000313" key="3">
    <source>
        <dbReference type="EMBL" id="AET72730.1"/>
    </source>
</evidence>
<dbReference type="GO" id="GO:0005524">
    <property type="term" value="F:ATP binding"/>
    <property type="evidence" value="ECO:0007669"/>
    <property type="project" value="InterPro"/>
</dbReference>
<dbReference type="GO" id="GO:0004386">
    <property type="term" value="F:helicase activity"/>
    <property type="evidence" value="ECO:0007669"/>
    <property type="project" value="UniProtKB-KW"/>
</dbReference>
<organism evidence="3 4">
    <name type="scientific">Synechococcus phage S-CAM8</name>
    <dbReference type="NCBI Taxonomy" id="754038"/>
    <lineage>
        <taxon>Viruses</taxon>
        <taxon>Duplodnaviria</taxon>
        <taxon>Heunggongvirae</taxon>
        <taxon>Uroviricota</taxon>
        <taxon>Caudoviricetes</taxon>
        <taxon>Pantevenvirales</taxon>
        <taxon>Kyanoviridae</taxon>
        <taxon>Neritesvirus</taxon>
        <taxon>Neritesvirus scam8</taxon>
    </lineage>
</organism>
<dbReference type="EMBL" id="JF974299">
    <property type="protein sequence ID" value="AET72730.1"/>
    <property type="molecule type" value="Genomic_DNA"/>
</dbReference>
<feature type="domain" description="Helicase ATP-binding" evidence="1">
    <location>
        <begin position="16"/>
        <end position="162"/>
    </location>
</feature>
<dbReference type="InterPro" id="IPR050742">
    <property type="entry name" value="Helicase_Restrict-Modif_Enz"/>
</dbReference>
<dbReference type="InterPro" id="IPR027417">
    <property type="entry name" value="P-loop_NTPase"/>
</dbReference>
<dbReference type="PROSITE" id="PS51194">
    <property type="entry name" value="HELICASE_CTER"/>
    <property type="match status" value="1"/>
</dbReference>
<proteinExistence type="predicted"/>
<gene>
    <name evidence="3" type="ORF">SXFG_00181</name>
</gene>
<dbReference type="InterPro" id="IPR014001">
    <property type="entry name" value="Helicase_ATP-bd"/>
</dbReference>
<dbReference type="Gene3D" id="3.40.50.300">
    <property type="entry name" value="P-loop containing nucleotide triphosphate hydrolases"/>
    <property type="match status" value="2"/>
</dbReference>
<keyword evidence="3" id="KW-0547">Nucleotide-binding</keyword>
<dbReference type="SMART" id="SM00487">
    <property type="entry name" value="DEXDc"/>
    <property type="match status" value="1"/>
</dbReference>
<keyword evidence="3" id="KW-0067">ATP-binding</keyword>
<dbReference type="Pfam" id="PF04851">
    <property type="entry name" value="ResIII"/>
    <property type="match status" value="1"/>
</dbReference>
<dbReference type="GO" id="GO:0003677">
    <property type="term" value="F:DNA binding"/>
    <property type="evidence" value="ECO:0007669"/>
    <property type="project" value="InterPro"/>
</dbReference>
<protein>
    <submittedName>
        <fullName evidence="3">Helicase</fullName>
    </submittedName>
</protein>
<dbReference type="GO" id="GO:0016787">
    <property type="term" value="F:hydrolase activity"/>
    <property type="evidence" value="ECO:0007669"/>
    <property type="project" value="InterPro"/>
</dbReference>
<dbReference type="InterPro" id="IPR006935">
    <property type="entry name" value="Helicase/UvrB_N"/>
</dbReference>
<keyword evidence="3" id="KW-0378">Hydrolase</keyword>
<dbReference type="Pfam" id="PF00271">
    <property type="entry name" value="Helicase_C"/>
    <property type="match status" value="1"/>
</dbReference>
<evidence type="ECO:0000313" key="4">
    <source>
        <dbReference type="Proteomes" id="UP000297591"/>
    </source>
</evidence>